<dbReference type="GO" id="GO:0035266">
    <property type="term" value="P:meristem growth"/>
    <property type="evidence" value="ECO:0007669"/>
    <property type="project" value="InterPro"/>
</dbReference>
<dbReference type="AlphaFoldDB" id="A0A176W6U6"/>
<dbReference type="Proteomes" id="UP000077202">
    <property type="component" value="Unassembled WGS sequence"/>
</dbReference>
<feature type="repeat" description="WD" evidence="1">
    <location>
        <begin position="200"/>
        <end position="241"/>
    </location>
</feature>
<dbReference type="Gene3D" id="2.130.10.10">
    <property type="entry name" value="YVTN repeat-like/Quinoprotein amine dehydrogenase"/>
    <property type="match status" value="3"/>
</dbReference>
<comment type="caution">
    <text evidence="3">The sequence shown here is derived from an EMBL/GenBank/DDBJ whole genome shotgun (WGS) entry which is preliminary data.</text>
</comment>
<dbReference type="SUPFAM" id="SSF50978">
    <property type="entry name" value="WD40 repeat-like"/>
    <property type="match status" value="2"/>
</dbReference>
<organism evidence="3 4">
    <name type="scientific">Marchantia polymorpha subsp. ruderalis</name>
    <dbReference type="NCBI Taxonomy" id="1480154"/>
    <lineage>
        <taxon>Eukaryota</taxon>
        <taxon>Viridiplantae</taxon>
        <taxon>Streptophyta</taxon>
        <taxon>Embryophyta</taxon>
        <taxon>Marchantiophyta</taxon>
        <taxon>Marchantiopsida</taxon>
        <taxon>Marchantiidae</taxon>
        <taxon>Marchantiales</taxon>
        <taxon>Marchantiaceae</taxon>
        <taxon>Marchantia</taxon>
    </lineage>
</organism>
<dbReference type="InterPro" id="IPR015943">
    <property type="entry name" value="WD40/YVTN_repeat-like_dom_sf"/>
</dbReference>
<feature type="region of interest" description="Disordered" evidence="2">
    <location>
        <begin position="852"/>
        <end position="875"/>
    </location>
</feature>
<dbReference type="Pfam" id="PF00400">
    <property type="entry name" value="WD40"/>
    <property type="match status" value="1"/>
</dbReference>
<feature type="region of interest" description="Disordered" evidence="2">
    <location>
        <begin position="136"/>
        <end position="168"/>
    </location>
</feature>
<dbReference type="GO" id="GO:0010073">
    <property type="term" value="P:meristem maintenance"/>
    <property type="evidence" value="ECO:0007669"/>
    <property type="project" value="InterPro"/>
</dbReference>
<dbReference type="InterPro" id="IPR044622">
    <property type="entry name" value="PCN"/>
</dbReference>
<dbReference type="InterPro" id="IPR036322">
    <property type="entry name" value="WD40_repeat_dom_sf"/>
</dbReference>
<feature type="compositionally biased region" description="Acidic residues" evidence="2">
    <location>
        <begin position="143"/>
        <end position="161"/>
    </location>
</feature>
<keyword evidence="1" id="KW-0853">WD repeat</keyword>
<dbReference type="PANTHER" id="PTHR45086">
    <property type="entry name" value="WD REPEAT-CONTAINING PROTEIN PCN"/>
    <property type="match status" value="1"/>
</dbReference>
<dbReference type="PROSITE" id="PS50082">
    <property type="entry name" value="WD_REPEATS_2"/>
    <property type="match status" value="1"/>
</dbReference>
<dbReference type="EMBL" id="LVLJ01001739">
    <property type="protein sequence ID" value="OAE28443.1"/>
    <property type="molecule type" value="Genomic_DNA"/>
</dbReference>
<evidence type="ECO:0000313" key="4">
    <source>
        <dbReference type="Proteomes" id="UP000077202"/>
    </source>
</evidence>
<dbReference type="InterPro" id="IPR001680">
    <property type="entry name" value="WD40_rpt"/>
</dbReference>
<name>A0A176W6U6_MARPO</name>
<sequence length="927" mass="100955">MLEVHRWRQIDWAPSAVVALATSVDGTVVAAARENGSIELWNVAPGSVGWHCHLTIPGREEAAISSLVWCKSGGDQSTPLGRLFSAGLDGFITEWNLQTLQPKEISESYGGSVWQLAAEPLEALKRAAISSNGALLKKNSDGSDNDEGSSSDSDSEEEEEEGSSHHDIVEQRIAVGCDDGCVRIFTVGDNQAGMLYRRAFPRVKGRILSVTWSLDATRVYAGGSDGCIRCWDSKTVRELFRITAGIGGRGAGSELCVWSLLALRNGTIVSGDSTGSTQFWEGEHGTLLQGHSKHNADVLALAAAPAHNVVFAAGADGQVTLYQLVDESSGKDANGTHPTSEKNSLRVRDRWVYVGNKRNHTHDVKALALAYPVVQEEGQTERPVQKRRRKSRAQMKNDYKKWAQPGIPMLISGGNDCKLFTYPAEAFLAFHPHDICHAPQRPQVQFAGDLSSSGLSVLMAQHSTWIDVWKMNTNRNAVTDMELGYEFGKEVLGKRKFRDEANYVVGNPIKMNGTGEKKLPVHPASNGRSSPYPSKQVASTKGVAPALLARIKCKTVEHIACSAISGDGKYVAFSDRLKPRLFQLEQQQVGASNSLKAKGIIAKKKLSPSLPAAQCMLFTPDSTRLLLGSTQQIMVINVENGEVLHSFKVAPPSARGPKGSLSPINFMCTSADSQWLAATTSSGYIHIFSLEALREREVGLNAVCLKWFYQKDNPNTKRTSCRHHWSVPVMDGTVATSAIFRPSSSNVLIISTAGNQLHVLDVEAKELTKWSTANGEVLSMRLLDFPGGITGLSVPPTPVSTTVIAYSSREGPWVIPETRPSVHNKCTVQDNIHSYRAMVQIDFSKPVKLYSHEPKEKSQAHANGNGAAPKQNGSSSVHTDNFAYVPFKDPVLFLGHTAQSSVLVVEKPWLEVLRQIPAPVYRHLYGT</sequence>
<keyword evidence="4" id="KW-1185">Reference proteome</keyword>
<dbReference type="SMART" id="SM00320">
    <property type="entry name" value="WD40"/>
    <property type="match status" value="7"/>
</dbReference>
<evidence type="ECO:0000256" key="1">
    <source>
        <dbReference type="PROSITE-ProRule" id="PRU00221"/>
    </source>
</evidence>
<dbReference type="PANTHER" id="PTHR45086:SF1">
    <property type="entry name" value="WD REPEAT-CONTAINING PROTEIN PCN"/>
    <property type="match status" value="1"/>
</dbReference>
<proteinExistence type="predicted"/>
<feature type="compositionally biased region" description="Polar residues" evidence="2">
    <location>
        <begin position="526"/>
        <end position="537"/>
    </location>
</feature>
<evidence type="ECO:0000313" key="3">
    <source>
        <dbReference type="EMBL" id="OAE28443.1"/>
    </source>
</evidence>
<gene>
    <name evidence="3" type="ORF">AXG93_115s1330</name>
</gene>
<reference evidence="3" key="1">
    <citation type="submission" date="2016-03" db="EMBL/GenBank/DDBJ databases">
        <title>Mechanisms controlling the formation of the plant cell surface in tip-growing cells are functionally conserved among land plants.</title>
        <authorList>
            <person name="Honkanen S."/>
            <person name="Jones V.A."/>
            <person name="Morieri G."/>
            <person name="Champion C."/>
            <person name="Hetherington A.J."/>
            <person name="Kelly S."/>
            <person name="Saint-Marcoux D."/>
            <person name="Proust H."/>
            <person name="Prescott H."/>
            <person name="Dolan L."/>
        </authorList>
    </citation>
    <scope>NUCLEOTIDE SEQUENCE [LARGE SCALE GENOMIC DNA]</scope>
    <source>
        <tissue evidence="3">Whole gametophyte</tissue>
    </source>
</reference>
<evidence type="ECO:0000256" key="2">
    <source>
        <dbReference type="SAM" id="MobiDB-lite"/>
    </source>
</evidence>
<accession>A0A176W6U6</accession>
<protein>
    <submittedName>
        <fullName evidence="3">Uncharacterized protein</fullName>
    </submittedName>
</protein>
<feature type="region of interest" description="Disordered" evidence="2">
    <location>
        <begin position="514"/>
        <end position="537"/>
    </location>
</feature>